<keyword evidence="6" id="KW-1185">Reference proteome</keyword>
<dbReference type="Pfam" id="PF03720">
    <property type="entry name" value="UDPG_MGDP_dh_C"/>
    <property type="match status" value="1"/>
</dbReference>
<dbReference type="GO" id="GO:0016616">
    <property type="term" value="F:oxidoreductase activity, acting on the CH-OH group of donors, NAD or NADP as acceptor"/>
    <property type="evidence" value="ECO:0007669"/>
    <property type="project" value="InterPro"/>
</dbReference>
<keyword evidence="1" id="KW-0560">Oxidoreductase</keyword>
<dbReference type="SMART" id="SM00984">
    <property type="entry name" value="UDPG_MGDP_dh_C"/>
    <property type="match status" value="1"/>
</dbReference>
<dbReference type="AlphaFoldDB" id="A0A109UHC4"/>
<dbReference type="PANTHER" id="PTHR43491:SF1">
    <property type="entry name" value="UDP-N-ACETYL-D-MANNOSAMINE DEHYDROGENASE"/>
    <property type="match status" value="1"/>
</dbReference>
<feature type="domain" description="UDP-glucose/GDP-mannose dehydrogenase C-terminal" evidence="4">
    <location>
        <begin position="310"/>
        <end position="402"/>
    </location>
</feature>
<dbReference type="GO" id="GO:0000271">
    <property type="term" value="P:polysaccharide biosynthetic process"/>
    <property type="evidence" value="ECO:0007669"/>
    <property type="project" value="InterPro"/>
</dbReference>
<evidence type="ECO:0000313" key="5">
    <source>
        <dbReference type="EMBL" id="AMC94067.1"/>
    </source>
</evidence>
<dbReference type="Gene3D" id="3.40.50.720">
    <property type="entry name" value="NAD(P)-binding Rossmann-like Domain"/>
    <property type="match status" value="2"/>
</dbReference>
<reference evidence="5 6" key="1">
    <citation type="submission" date="2015-10" db="EMBL/GenBank/DDBJ databases">
        <title>Erysipelothrix larvae sp. LV19 isolated from the larval gut of the rhinoceros beetle, Trypoxylus dichotomus.</title>
        <authorList>
            <person name="Lim S."/>
            <person name="Kim B.-C."/>
        </authorList>
    </citation>
    <scope>NUCLEOTIDE SEQUENCE [LARGE SCALE GENOMIC DNA]</scope>
    <source>
        <strain evidence="5 6">LV19</strain>
    </source>
</reference>
<name>A0A109UHC4_9FIRM</name>
<evidence type="ECO:0000256" key="1">
    <source>
        <dbReference type="ARBA" id="ARBA00023002"/>
    </source>
</evidence>
<dbReference type="STRING" id="1514105.AOC36_08715"/>
<evidence type="ECO:0000313" key="6">
    <source>
        <dbReference type="Proteomes" id="UP000063781"/>
    </source>
</evidence>
<comment type="similarity">
    <text evidence="3">Belongs to the UDP-glucose/GDP-mannose dehydrogenase family.</text>
</comment>
<dbReference type="InterPro" id="IPR028359">
    <property type="entry name" value="UDP_ManNAc/GlcNAc_DH"/>
</dbReference>
<dbReference type="SUPFAM" id="SSF51735">
    <property type="entry name" value="NAD(P)-binding Rossmann-fold domains"/>
    <property type="match status" value="1"/>
</dbReference>
<organism evidence="5 6">
    <name type="scientific">Erysipelothrix larvae</name>
    <dbReference type="NCBI Taxonomy" id="1514105"/>
    <lineage>
        <taxon>Bacteria</taxon>
        <taxon>Bacillati</taxon>
        <taxon>Bacillota</taxon>
        <taxon>Erysipelotrichia</taxon>
        <taxon>Erysipelotrichales</taxon>
        <taxon>Erysipelotrichaceae</taxon>
        <taxon>Erysipelothrix</taxon>
    </lineage>
</organism>
<dbReference type="InterPro" id="IPR008927">
    <property type="entry name" value="6-PGluconate_DH-like_C_sf"/>
</dbReference>
<dbReference type="PIRSF" id="PIRSF000124">
    <property type="entry name" value="UDPglc_GDPman_dh"/>
    <property type="match status" value="1"/>
</dbReference>
<dbReference type="Proteomes" id="UP000063781">
    <property type="component" value="Chromosome"/>
</dbReference>
<proteinExistence type="inferred from homology"/>
<gene>
    <name evidence="5" type="ORF">AOC36_08715</name>
</gene>
<dbReference type="InterPro" id="IPR036291">
    <property type="entry name" value="NAD(P)-bd_dom_sf"/>
</dbReference>
<protein>
    <submittedName>
        <fullName evidence="5">UDP-N-acetyl-D-mannosaminuronic acid dehydrogenase</fullName>
    </submittedName>
</protein>
<dbReference type="KEGG" id="erl:AOC36_08715"/>
<dbReference type="InterPro" id="IPR014026">
    <property type="entry name" value="UDP-Glc/GDP-Man_DH_dimer"/>
</dbReference>
<dbReference type="Pfam" id="PF03721">
    <property type="entry name" value="UDPG_MGDP_dh_N"/>
    <property type="match status" value="1"/>
</dbReference>
<sequence length="408" mass="45702">MKMINIIGLGYIGLPTALMFSKSGIEVVGTDLNEKLVSCLSKGELTFEENGLQDLFSQAVENGITFTTEYQKTDTYIIAVPTPYMSSSKKLDAKYVISAVNRVLDVCEPGSIIIVESTVSPGSIDKYIRPEIEKRGIVIGKDVHLVHAPERIIPGNMIYELEYNSRTVGADNITIGEKVKILYKSFCKSEIVVTDIRSAEMSKVVENTYRDINIAFANELAKICRADGMNVYEIIKIANKHPRVNILQPGPGVGGHCISVDPWFLVGDYPDLTNLILAARKINDSMPTYVLGRIRDIMREHGISDISKIGIYGLAYKENVDDTRESPTLQLLEQMNDHLAFGVKVYDPFISERIVEHQFLNFEDFISEVEILVIITAHDHIKENMSLVKDKLILDTKNICNFDGVYKL</sequence>
<keyword evidence="2" id="KW-0520">NAD</keyword>
<dbReference type="InterPro" id="IPR036220">
    <property type="entry name" value="UDP-Glc/GDP-Man_DH_C_sf"/>
</dbReference>
<dbReference type="PIRSF" id="PIRSF500136">
    <property type="entry name" value="UDP_ManNAc_DH"/>
    <property type="match status" value="1"/>
</dbReference>
<dbReference type="NCBIfam" id="TIGR03026">
    <property type="entry name" value="NDP-sugDHase"/>
    <property type="match status" value="1"/>
</dbReference>
<dbReference type="InterPro" id="IPR014027">
    <property type="entry name" value="UDP-Glc/GDP-Man_DH_C"/>
</dbReference>
<dbReference type="SUPFAM" id="SSF48179">
    <property type="entry name" value="6-phosphogluconate dehydrogenase C-terminal domain-like"/>
    <property type="match status" value="1"/>
</dbReference>
<dbReference type="GO" id="GO:0016628">
    <property type="term" value="F:oxidoreductase activity, acting on the CH-CH group of donors, NAD or NADP as acceptor"/>
    <property type="evidence" value="ECO:0007669"/>
    <property type="project" value="InterPro"/>
</dbReference>
<evidence type="ECO:0000256" key="2">
    <source>
        <dbReference type="ARBA" id="ARBA00023027"/>
    </source>
</evidence>
<dbReference type="EMBL" id="CP013213">
    <property type="protein sequence ID" value="AMC94067.1"/>
    <property type="molecule type" value="Genomic_DNA"/>
</dbReference>
<evidence type="ECO:0000259" key="4">
    <source>
        <dbReference type="SMART" id="SM00984"/>
    </source>
</evidence>
<dbReference type="PANTHER" id="PTHR43491">
    <property type="entry name" value="UDP-N-ACETYL-D-MANNOSAMINE DEHYDROGENASE"/>
    <property type="match status" value="1"/>
</dbReference>
<dbReference type="InterPro" id="IPR017476">
    <property type="entry name" value="UDP-Glc/GDP-Man"/>
</dbReference>
<dbReference type="GO" id="GO:0051287">
    <property type="term" value="F:NAD binding"/>
    <property type="evidence" value="ECO:0007669"/>
    <property type="project" value="InterPro"/>
</dbReference>
<dbReference type="Gene3D" id="1.20.5.100">
    <property type="entry name" value="Cytochrome c1, transmembrane anchor, C-terminal"/>
    <property type="match status" value="1"/>
</dbReference>
<evidence type="ECO:0000256" key="3">
    <source>
        <dbReference type="PIRNR" id="PIRNR000124"/>
    </source>
</evidence>
<dbReference type="Pfam" id="PF00984">
    <property type="entry name" value="UDPG_MGDP_dh"/>
    <property type="match status" value="1"/>
</dbReference>
<accession>A0A109UHC4</accession>
<dbReference type="InterPro" id="IPR001732">
    <property type="entry name" value="UDP-Glc/GDP-Man_DH_N"/>
</dbReference>
<dbReference type="SUPFAM" id="SSF52413">
    <property type="entry name" value="UDP-glucose/GDP-mannose dehydrogenase C-terminal domain"/>
    <property type="match status" value="1"/>
</dbReference>